<accession>A0A4C1UVW9</accession>
<proteinExistence type="predicted"/>
<comment type="caution">
    <text evidence="2">The sequence shown here is derived from an EMBL/GenBank/DDBJ whole genome shotgun (WGS) entry which is preliminary data.</text>
</comment>
<keyword evidence="1" id="KW-0732">Signal</keyword>
<organism evidence="2 3">
    <name type="scientific">Eumeta variegata</name>
    <name type="common">Bagworm moth</name>
    <name type="synonym">Eumeta japonica</name>
    <dbReference type="NCBI Taxonomy" id="151549"/>
    <lineage>
        <taxon>Eukaryota</taxon>
        <taxon>Metazoa</taxon>
        <taxon>Ecdysozoa</taxon>
        <taxon>Arthropoda</taxon>
        <taxon>Hexapoda</taxon>
        <taxon>Insecta</taxon>
        <taxon>Pterygota</taxon>
        <taxon>Neoptera</taxon>
        <taxon>Endopterygota</taxon>
        <taxon>Lepidoptera</taxon>
        <taxon>Glossata</taxon>
        <taxon>Ditrysia</taxon>
        <taxon>Tineoidea</taxon>
        <taxon>Psychidae</taxon>
        <taxon>Oiketicinae</taxon>
        <taxon>Eumeta</taxon>
    </lineage>
</organism>
<keyword evidence="3" id="KW-1185">Reference proteome</keyword>
<feature type="signal peptide" evidence="1">
    <location>
        <begin position="1"/>
        <end position="22"/>
    </location>
</feature>
<reference evidence="2 3" key="1">
    <citation type="journal article" date="2019" name="Commun. Biol.">
        <title>The bagworm genome reveals a unique fibroin gene that provides high tensile strength.</title>
        <authorList>
            <person name="Kono N."/>
            <person name="Nakamura H."/>
            <person name="Ohtoshi R."/>
            <person name="Tomita M."/>
            <person name="Numata K."/>
            <person name="Arakawa K."/>
        </authorList>
    </citation>
    <scope>NUCLEOTIDE SEQUENCE [LARGE SCALE GENOMIC DNA]</scope>
</reference>
<gene>
    <name evidence="2" type="ORF">EVAR_20880_1</name>
</gene>
<sequence length="179" mass="19514">MLLQFSLVSLYVWFLHVSAGRAWCVARARRKSSGKYGVCELHSLSRVECAPPAPPAQPKVGCEQCPCAGGFSLEKRSWSRIVNCGVSAIPARPARALGRPRLGAADCCAVYGNCTSCDCYRPRLDQVRVSVACPPGAGPLRAFALSLHHDEEKIALFYLTSKRNCLSPQVFTRMGLDEI</sequence>
<protein>
    <recommendedName>
        <fullName evidence="4">Secreted protein</fullName>
    </recommendedName>
</protein>
<dbReference type="AlphaFoldDB" id="A0A4C1UVW9"/>
<dbReference type="EMBL" id="BGZK01000233">
    <property type="protein sequence ID" value="GBP30429.1"/>
    <property type="molecule type" value="Genomic_DNA"/>
</dbReference>
<evidence type="ECO:0008006" key="4">
    <source>
        <dbReference type="Google" id="ProtNLM"/>
    </source>
</evidence>
<name>A0A4C1UVW9_EUMVA</name>
<feature type="chain" id="PRO_5020023903" description="Secreted protein" evidence="1">
    <location>
        <begin position="23"/>
        <end position="179"/>
    </location>
</feature>
<dbReference type="Proteomes" id="UP000299102">
    <property type="component" value="Unassembled WGS sequence"/>
</dbReference>
<evidence type="ECO:0000313" key="2">
    <source>
        <dbReference type="EMBL" id="GBP30429.1"/>
    </source>
</evidence>
<evidence type="ECO:0000313" key="3">
    <source>
        <dbReference type="Proteomes" id="UP000299102"/>
    </source>
</evidence>
<evidence type="ECO:0000256" key="1">
    <source>
        <dbReference type="SAM" id="SignalP"/>
    </source>
</evidence>